<proteinExistence type="predicted"/>
<protein>
    <recommendedName>
        <fullName evidence="2">PpiC domain-containing protein</fullName>
    </recommendedName>
</protein>
<organism evidence="3 4">
    <name type="scientific">Putridiphycobacter roseus</name>
    <dbReference type="NCBI Taxonomy" id="2219161"/>
    <lineage>
        <taxon>Bacteria</taxon>
        <taxon>Pseudomonadati</taxon>
        <taxon>Bacteroidota</taxon>
        <taxon>Flavobacteriia</taxon>
        <taxon>Flavobacteriales</taxon>
        <taxon>Crocinitomicaceae</taxon>
        <taxon>Putridiphycobacter</taxon>
    </lineage>
</organism>
<reference evidence="3 4" key="1">
    <citation type="submission" date="2018-06" db="EMBL/GenBank/DDBJ databases">
        <title>The draft genome sequence of Crocinitomix sp. SM1701.</title>
        <authorList>
            <person name="Zhang X."/>
        </authorList>
    </citation>
    <scope>NUCLEOTIDE SEQUENCE [LARGE SCALE GENOMIC DNA]</scope>
    <source>
        <strain evidence="3 4">SM1701</strain>
    </source>
</reference>
<evidence type="ECO:0000313" key="3">
    <source>
        <dbReference type="EMBL" id="PZE15731.1"/>
    </source>
</evidence>
<dbReference type="RefSeq" id="WP_111064645.1">
    <property type="nucleotide sequence ID" value="NZ_JBHUCU010000013.1"/>
</dbReference>
<keyword evidence="1" id="KW-0697">Rotamase</keyword>
<evidence type="ECO:0000313" key="4">
    <source>
        <dbReference type="Proteomes" id="UP000249248"/>
    </source>
</evidence>
<dbReference type="OrthoDB" id="14196at2"/>
<dbReference type="InterPro" id="IPR046357">
    <property type="entry name" value="PPIase_dom_sf"/>
</dbReference>
<dbReference type="AlphaFoldDB" id="A0A2W1MYU4"/>
<dbReference type="Proteomes" id="UP000249248">
    <property type="component" value="Unassembled WGS sequence"/>
</dbReference>
<dbReference type="GO" id="GO:0003755">
    <property type="term" value="F:peptidyl-prolyl cis-trans isomerase activity"/>
    <property type="evidence" value="ECO:0007669"/>
    <property type="project" value="UniProtKB-KW"/>
</dbReference>
<evidence type="ECO:0000256" key="1">
    <source>
        <dbReference type="PROSITE-ProRule" id="PRU00278"/>
    </source>
</evidence>
<dbReference type="InterPro" id="IPR027304">
    <property type="entry name" value="Trigger_fact/SurA_dom_sf"/>
</dbReference>
<keyword evidence="1" id="KW-0413">Isomerase</keyword>
<dbReference type="InterPro" id="IPR050245">
    <property type="entry name" value="PrsA_foldase"/>
</dbReference>
<name>A0A2W1MYU4_9FLAO</name>
<dbReference type="InterPro" id="IPR000297">
    <property type="entry name" value="PPIase_PpiC"/>
</dbReference>
<comment type="caution">
    <text evidence="3">The sequence shown here is derived from an EMBL/GenBank/DDBJ whole genome shotgun (WGS) entry which is preliminary data.</text>
</comment>
<dbReference type="SUPFAM" id="SSF109998">
    <property type="entry name" value="Triger factor/SurA peptide-binding domain-like"/>
    <property type="match status" value="1"/>
</dbReference>
<dbReference type="EMBL" id="QKSB01000018">
    <property type="protein sequence ID" value="PZE15731.1"/>
    <property type="molecule type" value="Genomic_DNA"/>
</dbReference>
<evidence type="ECO:0000259" key="2">
    <source>
        <dbReference type="PROSITE" id="PS50198"/>
    </source>
</evidence>
<dbReference type="PANTHER" id="PTHR47245">
    <property type="entry name" value="PEPTIDYLPROLYL ISOMERASE"/>
    <property type="match status" value="1"/>
</dbReference>
<dbReference type="SUPFAM" id="SSF54534">
    <property type="entry name" value="FKBP-like"/>
    <property type="match status" value="2"/>
</dbReference>
<feature type="domain" description="PpiC" evidence="2">
    <location>
        <begin position="175"/>
        <end position="276"/>
    </location>
</feature>
<dbReference type="Gene3D" id="1.10.4030.10">
    <property type="entry name" value="Porin chaperone SurA, peptide-binding domain"/>
    <property type="match status" value="1"/>
</dbReference>
<gene>
    <name evidence="3" type="ORF">DNU06_16675</name>
</gene>
<accession>A0A2W1MYU4</accession>
<dbReference type="Gene3D" id="3.10.50.40">
    <property type="match status" value="2"/>
</dbReference>
<dbReference type="PROSITE" id="PS50198">
    <property type="entry name" value="PPIC_PPIASE_2"/>
    <property type="match status" value="2"/>
</dbReference>
<sequence length="458" mass="52482">MKTKLNIINFLFLCIFAFSGTSVIAQGKIIDQIVAQVGEEVIMLSDIQKAKLQLIQEGMEVSNTDDCRILEELLFQKLLLNQAKIDSVLVSDDQVNASLDQRIRYFEAQIGGREELEKFYGKSIAQIKGEFFKTIKDNMLAESMQDKITENLVITPKDITHFFNELPKDSIPYINSKISVAQIVIYPEITEADKMKSKQLISEIREDVLKGEIRFATAAIKYSDDPGSKMQDGDLGWQTKGTMVPEFEAAAFSLKKNELSQVFETQYGYHFLELLDRKGDNYRVRHVLISTKANDNSLDIASNKIEKIYADLKSNTIPFEKAAEKYSNDENSKFNGGKIVNPYTNDFYWDINNINEIDPQLYRVIQGLGVGKISTPSLYENYQEQKLGLRVVKLLGKTDPHMANLNDDYQLIQKACTESKKQVIIDKWIDNKINSAYIRIDGKYKYCNFKYDWEIESK</sequence>
<dbReference type="Pfam" id="PF00639">
    <property type="entry name" value="Rotamase"/>
    <property type="match status" value="2"/>
</dbReference>
<keyword evidence="4" id="KW-1185">Reference proteome</keyword>
<dbReference type="PANTHER" id="PTHR47245:SF2">
    <property type="entry name" value="PEPTIDYL-PROLYL CIS-TRANS ISOMERASE HP_0175-RELATED"/>
    <property type="match status" value="1"/>
</dbReference>
<feature type="domain" description="PpiC" evidence="2">
    <location>
        <begin position="279"/>
        <end position="376"/>
    </location>
</feature>